<proteinExistence type="inferred from homology"/>
<dbReference type="InterPro" id="IPR000223">
    <property type="entry name" value="Pept_S26A_signal_pept_1"/>
</dbReference>
<dbReference type="Proteomes" id="UP000027192">
    <property type="component" value="Unassembled WGS sequence"/>
</dbReference>
<dbReference type="EC" id="3.4.21.89" evidence="3 8"/>
<dbReference type="SUPFAM" id="SSF51306">
    <property type="entry name" value="LexA/Signal peptidase"/>
    <property type="match status" value="1"/>
</dbReference>
<dbReference type="NCBIfam" id="TIGR02227">
    <property type="entry name" value="sigpep_I_bact"/>
    <property type="match status" value="1"/>
</dbReference>
<dbReference type="GO" id="GO:0004252">
    <property type="term" value="F:serine-type endopeptidase activity"/>
    <property type="evidence" value="ECO:0007669"/>
    <property type="project" value="InterPro"/>
</dbReference>
<dbReference type="InterPro" id="IPR036286">
    <property type="entry name" value="LexA/Signal_pep-like_sf"/>
</dbReference>
<dbReference type="CDD" id="cd06530">
    <property type="entry name" value="S26_SPase_I"/>
    <property type="match status" value="1"/>
</dbReference>
<evidence type="ECO:0000256" key="7">
    <source>
        <dbReference type="PIRSR" id="PIRSR600223-1"/>
    </source>
</evidence>
<comment type="caution">
    <text evidence="10">The sequence shown here is derived from an EMBL/GenBank/DDBJ whole genome shotgun (WGS) entry which is preliminary data.</text>
</comment>
<evidence type="ECO:0000313" key="10">
    <source>
        <dbReference type="EMBL" id="KDM90932.1"/>
    </source>
</evidence>
<accession>A0A066RTA2</accession>
<sequence length="257" mass="29283">MNKNKFKFTRSDLLIVISILIIKGSFLDWYYIPSGSMNPTLQVNDRVIVDMNAYDLKVPLTDLSIIKNKTPDRGDVIIFKETNSDRIYIKRVVGKAGDQVRLDGHNIYINGTKVDSELIESNESFSQYRQTIEGKEFIAQYDKRYDAISTILSKTASGMLEITDVETLSFMNKYRALRKGAWVVPEGHLFVMGDNRDHSQDSRFSEVSFISENVVRGKASFILANMKPLEIGGMTIPFIPTSFTGFNRDLYHSNHTQ</sequence>
<evidence type="ECO:0000256" key="2">
    <source>
        <dbReference type="ARBA" id="ARBA00009370"/>
    </source>
</evidence>
<dbReference type="EMBL" id="JMIB01000027">
    <property type="protein sequence ID" value="KDM90932.1"/>
    <property type="molecule type" value="Genomic_DNA"/>
</dbReference>
<evidence type="ECO:0000256" key="4">
    <source>
        <dbReference type="ARBA" id="ARBA00019232"/>
    </source>
</evidence>
<gene>
    <name evidence="10" type="ORF">EA58_14345</name>
</gene>
<dbReference type="Gene3D" id="2.10.109.10">
    <property type="entry name" value="Umud Fragment, subunit A"/>
    <property type="match status" value="1"/>
</dbReference>
<evidence type="ECO:0000313" key="11">
    <source>
        <dbReference type="Proteomes" id="UP000027192"/>
    </source>
</evidence>
<feature type="active site" evidence="7">
    <location>
        <position position="36"/>
    </location>
</feature>
<dbReference type="InterPro" id="IPR019533">
    <property type="entry name" value="Peptidase_S26"/>
</dbReference>
<comment type="catalytic activity">
    <reaction evidence="1 8">
        <text>Cleavage of hydrophobic, N-terminal signal or leader sequences from secreted and periplasmic proteins.</text>
        <dbReference type="EC" id="3.4.21.89"/>
    </reaction>
</comment>
<comment type="subcellular location">
    <subcellularLocation>
        <location evidence="8">Membrane</location>
        <topology evidence="8">Multi-pass membrane protein</topology>
    </subcellularLocation>
</comment>
<evidence type="ECO:0000256" key="8">
    <source>
        <dbReference type="RuleBase" id="RU362042"/>
    </source>
</evidence>
<dbReference type="PROSITE" id="PS00501">
    <property type="entry name" value="SPASE_I_1"/>
    <property type="match status" value="1"/>
</dbReference>
<feature type="active site" evidence="7">
    <location>
        <position position="90"/>
    </location>
</feature>
<dbReference type="PRINTS" id="PR00727">
    <property type="entry name" value="LEADERPTASE"/>
</dbReference>
<dbReference type="PANTHER" id="PTHR43390">
    <property type="entry name" value="SIGNAL PEPTIDASE I"/>
    <property type="match status" value="1"/>
</dbReference>
<reference evidence="10 11" key="1">
    <citation type="submission" date="2014-04" db="EMBL/GenBank/DDBJ databases">
        <title>Draft genome sequence of Photobacterium halotolerans S2753: a solonamide, ngercheumicin and holomycin producer.</title>
        <authorList>
            <person name="Machado H.R."/>
            <person name="Gram L."/>
        </authorList>
    </citation>
    <scope>NUCLEOTIDE SEQUENCE [LARGE SCALE GENOMIC DNA]</scope>
    <source>
        <strain evidence="10 11">S2753</strain>
    </source>
</reference>
<feature type="domain" description="Peptidase S26" evidence="9">
    <location>
        <begin position="13"/>
        <end position="223"/>
    </location>
</feature>
<dbReference type="AlphaFoldDB" id="A0A066RTA2"/>
<keyword evidence="5 8" id="KW-0645">Protease</keyword>
<dbReference type="PROSITE" id="PS00761">
    <property type="entry name" value="SPASE_I_3"/>
    <property type="match status" value="1"/>
</dbReference>
<dbReference type="InterPro" id="IPR019758">
    <property type="entry name" value="Pept_S26A_signal_pept_1_CS"/>
</dbReference>
<dbReference type="RefSeq" id="WP_036753867.1">
    <property type="nucleotide sequence ID" value="NZ_JAGSGC010000004.1"/>
</dbReference>
<dbReference type="STRING" id="1654360.EA58_14345"/>
<keyword evidence="6 8" id="KW-0378">Hydrolase</keyword>
<feature type="transmembrane region" description="Helical" evidence="8">
    <location>
        <begin position="12"/>
        <end position="32"/>
    </location>
</feature>
<evidence type="ECO:0000256" key="3">
    <source>
        <dbReference type="ARBA" id="ARBA00013208"/>
    </source>
</evidence>
<evidence type="ECO:0000256" key="1">
    <source>
        <dbReference type="ARBA" id="ARBA00000677"/>
    </source>
</evidence>
<evidence type="ECO:0000259" key="9">
    <source>
        <dbReference type="Pfam" id="PF10502"/>
    </source>
</evidence>
<keyword evidence="8" id="KW-0472">Membrane</keyword>
<evidence type="ECO:0000256" key="6">
    <source>
        <dbReference type="ARBA" id="ARBA00022801"/>
    </source>
</evidence>
<dbReference type="PANTHER" id="PTHR43390:SF1">
    <property type="entry name" value="CHLOROPLAST PROCESSING PEPTIDASE"/>
    <property type="match status" value="1"/>
</dbReference>
<dbReference type="GO" id="GO:0009003">
    <property type="term" value="F:signal peptidase activity"/>
    <property type="evidence" value="ECO:0007669"/>
    <property type="project" value="UniProtKB-EC"/>
</dbReference>
<keyword evidence="8" id="KW-0812">Transmembrane</keyword>
<keyword evidence="11" id="KW-1185">Reference proteome</keyword>
<dbReference type="GO" id="GO:0006465">
    <property type="term" value="P:signal peptide processing"/>
    <property type="evidence" value="ECO:0007669"/>
    <property type="project" value="InterPro"/>
</dbReference>
<organism evidence="10 11">
    <name type="scientific">Photobacterium galatheae</name>
    <dbReference type="NCBI Taxonomy" id="1654360"/>
    <lineage>
        <taxon>Bacteria</taxon>
        <taxon>Pseudomonadati</taxon>
        <taxon>Pseudomonadota</taxon>
        <taxon>Gammaproteobacteria</taxon>
        <taxon>Vibrionales</taxon>
        <taxon>Vibrionaceae</taxon>
        <taxon>Photobacterium</taxon>
    </lineage>
</organism>
<comment type="similarity">
    <text evidence="2 8">Belongs to the peptidase S26 family.</text>
</comment>
<dbReference type="InterPro" id="IPR019756">
    <property type="entry name" value="Pept_S26A_signal_pept_1_Ser-AS"/>
</dbReference>
<protein>
    <recommendedName>
        <fullName evidence="4 8">Signal peptidase I</fullName>
        <ecNumber evidence="3 8">3.4.21.89</ecNumber>
    </recommendedName>
</protein>
<dbReference type="Pfam" id="PF10502">
    <property type="entry name" value="Peptidase_S26"/>
    <property type="match status" value="1"/>
</dbReference>
<dbReference type="GO" id="GO:0016020">
    <property type="term" value="C:membrane"/>
    <property type="evidence" value="ECO:0007669"/>
    <property type="project" value="UniProtKB-SubCell"/>
</dbReference>
<keyword evidence="8" id="KW-1133">Transmembrane helix</keyword>
<comment type="caution">
    <text evidence="8">Lacks conserved residue(s) required for the propagation of feature annotation.</text>
</comment>
<name>A0A066RTA2_9GAMM</name>
<evidence type="ECO:0000256" key="5">
    <source>
        <dbReference type="ARBA" id="ARBA00022670"/>
    </source>
</evidence>